<protein>
    <recommendedName>
        <fullName evidence="10">ATP synthase gamma chain</fullName>
    </recommendedName>
    <alternativeName>
        <fullName evidence="10">ATP synthase F1 sector gamma subunit</fullName>
    </alternativeName>
    <alternativeName>
        <fullName evidence="10">F-ATPase gamma subunit</fullName>
    </alternativeName>
</protein>
<dbReference type="RefSeq" id="WP_074449507.1">
    <property type="nucleotide sequence ID" value="NZ_CAUTOH010000016.1"/>
</dbReference>
<dbReference type="GO" id="GO:0005524">
    <property type="term" value="F:ATP binding"/>
    <property type="evidence" value="ECO:0007669"/>
    <property type="project" value="UniProtKB-UniRule"/>
</dbReference>
<dbReference type="AlphaFoldDB" id="A0A1D3UGA0"/>
<dbReference type="HAMAP" id="MF_00815">
    <property type="entry name" value="ATP_synth_gamma_bact"/>
    <property type="match status" value="1"/>
</dbReference>
<keyword evidence="10" id="KW-1003">Cell membrane</keyword>
<comment type="subcellular location">
    <subcellularLocation>
        <location evidence="10">Cell membrane</location>
        <topology evidence="10">Peripheral membrane protein</topology>
    </subcellularLocation>
    <subcellularLocation>
        <location evidence="2">Membrane</location>
        <topology evidence="2">Peripheral membrane protein</topology>
    </subcellularLocation>
</comment>
<proteinExistence type="inferred from homology"/>
<evidence type="ECO:0000256" key="5">
    <source>
        <dbReference type="ARBA" id="ARBA00022781"/>
    </source>
</evidence>
<dbReference type="GO" id="GO:0046933">
    <property type="term" value="F:proton-transporting ATP synthase activity, rotational mechanism"/>
    <property type="evidence" value="ECO:0007669"/>
    <property type="project" value="UniProtKB-UniRule"/>
</dbReference>
<keyword evidence="5 10" id="KW-0375">Hydrogen ion transport</keyword>
<dbReference type="Pfam" id="PF00231">
    <property type="entry name" value="ATP-synt"/>
    <property type="match status" value="1"/>
</dbReference>
<comment type="function">
    <text evidence="1 10">Produces ATP from ADP in the presence of a proton gradient across the membrane. The gamma chain is believed to be important in regulating ATPase activity and the flow of protons through the CF(0) complex.</text>
</comment>
<evidence type="ECO:0000256" key="8">
    <source>
        <dbReference type="ARBA" id="ARBA00023196"/>
    </source>
</evidence>
<dbReference type="CDD" id="cd12151">
    <property type="entry name" value="F1-ATPase_gamma"/>
    <property type="match status" value="1"/>
</dbReference>
<organism evidence="11 12">
    <name type="scientific">Tannerella forsythia</name>
    <name type="common">Bacteroides forsythus</name>
    <dbReference type="NCBI Taxonomy" id="28112"/>
    <lineage>
        <taxon>Bacteria</taxon>
        <taxon>Pseudomonadati</taxon>
        <taxon>Bacteroidota</taxon>
        <taxon>Bacteroidia</taxon>
        <taxon>Bacteroidales</taxon>
        <taxon>Tannerellaceae</taxon>
        <taxon>Tannerella</taxon>
    </lineage>
</organism>
<dbReference type="GO" id="GO:0005886">
    <property type="term" value="C:plasma membrane"/>
    <property type="evidence" value="ECO:0007669"/>
    <property type="project" value="UniProtKB-SubCell"/>
</dbReference>
<keyword evidence="4 10" id="KW-0813">Transport</keyword>
<dbReference type="InterPro" id="IPR035968">
    <property type="entry name" value="ATP_synth_F1_ATPase_gsu"/>
</dbReference>
<dbReference type="Gene3D" id="3.40.1380.10">
    <property type="match status" value="1"/>
</dbReference>
<keyword evidence="6 10" id="KW-0406">Ion transport</keyword>
<evidence type="ECO:0000256" key="4">
    <source>
        <dbReference type="ARBA" id="ARBA00022448"/>
    </source>
</evidence>
<dbReference type="NCBIfam" id="TIGR01146">
    <property type="entry name" value="ATPsyn_F1gamma"/>
    <property type="match status" value="1"/>
</dbReference>
<evidence type="ECO:0000313" key="11">
    <source>
        <dbReference type="EMBL" id="SCQ19133.1"/>
    </source>
</evidence>
<evidence type="ECO:0000313" key="12">
    <source>
        <dbReference type="Proteomes" id="UP000182057"/>
    </source>
</evidence>
<keyword evidence="9 10" id="KW-0066">ATP synthesis</keyword>
<comment type="similarity">
    <text evidence="3 10">Belongs to the ATPase gamma chain family.</text>
</comment>
<gene>
    <name evidence="10 11" type="primary">atpG</name>
    <name evidence="11" type="ORF">TFUB20_00597</name>
</gene>
<evidence type="ECO:0000256" key="3">
    <source>
        <dbReference type="ARBA" id="ARBA00007681"/>
    </source>
</evidence>
<dbReference type="PRINTS" id="PR00126">
    <property type="entry name" value="ATPASEGAMMA"/>
</dbReference>
<comment type="subunit">
    <text evidence="10">F-type ATPases have 2 components, CF(1) - the catalytic core - and CF(0) - the membrane proton channel. CF(1) has five subunits: alpha(3), beta(3), gamma(1), delta(1), epsilon(1). CF(0) has three main subunits: a, b and c.</text>
</comment>
<reference evidence="11 12" key="1">
    <citation type="submission" date="2016-09" db="EMBL/GenBank/DDBJ databases">
        <authorList>
            <person name="Capua I."/>
            <person name="De Benedictis P."/>
            <person name="Joannis T."/>
            <person name="Lombin L.H."/>
            <person name="Cattoli G."/>
        </authorList>
    </citation>
    <scope>NUCLEOTIDE SEQUENCE [LARGE SCALE GENOMIC DNA]</scope>
    <source>
        <strain evidence="11 12">UB20</strain>
    </source>
</reference>
<evidence type="ECO:0000256" key="1">
    <source>
        <dbReference type="ARBA" id="ARBA00003456"/>
    </source>
</evidence>
<dbReference type="NCBIfam" id="NF009959">
    <property type="entry name" value="PRK13426.1"/>
    <property type="match status" value="1"/>
</dbReference>
<dbReference type="GO" id="GO:0042777">
    <property type="term" value="P:proton motive force-driven plasma membrane ATP synthesis"/>
    <property type="evidence" value="ECO:0007669"/>
    <property type="project" value="UniProtKB-UniRule"/>
</dbReference>
<evidence type="ECO:0000256" key="7">
    <source>
        <dbReference type="ARBA" id="ARBA00023136"/>
    </source>
</evidence>
<accession>A0A1D3UGA0</accession>
<dbReference type="SUPFAM" id="SSF52943">
    <property type="entry name" value="ATP synthase (F1-ATPase), gamma subunit"/>
    <property type="match status" value="1"/>
</dbReference>
<keyword evidence="8 10" id="KW-0139">CF(1)</keyword>
<dbReference type="OrthoDB" id="9812769at2"/>
<dbReference type="GO" id="GO:0045259">
    <property type="term" value="C:proton-transporting ATP synthase complex"/>
    <property type="evidence" value="ECO:0007669"/>
    <property type="project" value="UniProtKB-KW"/>
</dbReference>
<dbReference type="Proteomes" id="UP000182057">
    <property type="component" value="Unassembled WGS sequence"/>
</dbReference>
<dbReference type="PANTHER" id="PTHR11693:SF22">
    <property type="entry name" value="ATP SYNTHASE SUBUNIT GAMMA, MITOCHONDRIAL"/>
    <property type="match status" value="1"/>
</dbReference>
<evidence type="ECO:0000256" key="2">
    <source>
        <dbReference type="ARBA" id="ARBA00004170"/>
    </source>
</evidence>
<sequence length="286" mass="32274">MALKEIKERIRSIRSTRKITSAMKMVSSAKLHKAQHAIENMLPYSASLHHVMNSLLSGEYANSLCDDREVKRVAIVAFSSDGSLCGAFNTNIIRATLKTIEEYDRLSAEDIRLYTVGKKVFDAIRESGYIVEKNFEGLAEKPDYTTIAEFAGSLIREFEAKRLDRVELIYYHFESAGKQMLKRETILPLVLSKLQEEKTWSVAEYIVEPSREALLRVLIPKSVKLKLYTALLDSSASEHAVRMISMQAATENADNLISTLTVEYNKSRQQAITNELLDIIGGAFGW</sequence>
<dbReference type="InterPro" id="IPR000131">
    <property type="entry name" value="ATP_synth_F1_gsu"/>
</dbReference>
<dbReference type="EMBL" id="FMMM01000023">
    <property type="protein sequence ID" value="SCQ19133.1"/>
    <property type="molecule type" value="Genomic_DNA"/>
</dbReference>
<dbReference type="PANTHER" id="PTHR11693">
    <property type="entry name" value="ATP SYNTHASE GAMMA CHAIN"/>
    <property type="match status" value="1"/>
</dbReference>
<keyword evidence="7 10" id="KW-0472">Membrane</keyword>
<evidence type="ECO:0000256" key="9">
    <source>
        <dbReference type="ARBA" id="ARBA00023310"/>
    </source>
</evidence>
<evidence type="ECO:0000256" key="6">
    <source>
        <dbReference type="ARBA" id="ARBA00023065"/>
    </source>
</evidence>
<name>A0A1D3UGA0_TANFO</name>
<evidence type="ECO:0000256" key="10">
    <source>
        <dbReference type="HAMAP-Rule" id="MF_00815"/>
    </source>
</evidence>
<dbReference type="Gene3D" id="1.10.287.80">
    <property type="entry name" value="ATP synthase, gamma subunit, helix hairpin domain"/>
    <property type="match status" value="1"/>
</dbReference>